<dbReference type="Gene3D" id="1.10.10.10">
    <property type="entry name" value="Winged helix-like DNA-binding domain superfamily/Winged helix DNA-binding domain"/>
    <property type="match status" value="1"/>
</dbReference>
<evidence type="ECO:0000256" key="2">
    <source>
        <dbReference type="ARBA" id="ARBA00023015"/>
    </source>
</evidence>
<dbReference type="CDD" id="cd06171">
    <property type="entry name" value="Sigma70_r4"/>
    <property type="match status" value="1"/>
</dbReference>
<dbReference type="KEGG" id="scor:J3U87_30130"/>
<dbReference type="NCBIfam" id="TIGR02937">
    <property type="entry name" value="sigma70-ECF"/>
    <property type="match status" value="1"/>
</dbReference>
<dbReference type="InterPro" id="IPR039425">
    <property type="entry name" value="RNA_pol_sigma-70-like"/>
</dbReference>
<evidence type="ECO:0000259" key="7">
    <source>
        <dbReference type="Pfam" id="PF08281"/>
    </source>
</evidence>
<evidence type="ECO:0000259" key="6">
    <source>
        <dbReference type="Pfam" id="PF04542"/>
    </source>
</evidence>
<dbReference type="GO" id="GO:0006352">
    <property type="term" value="P:DNA-templated transcription initiation"/>
    <property type="evidence" value="ECO:0007669"/>
    <property type="project" value="InterPro"/>
</dbReference>
<dbReference type="GO" id="GO:0003677">
    <property type="term" value="F:DNA binding"/>
    <property type="evidence" value="ECO:0007669"/>
    <property type="project" value="UniProtKB-KW"/>
</dbReference>
<gene>
    <name evidence="8" type="ORF">J3U87_30130</name>
</gene>
<evidence type="ECO:0000256" key="5">
    <source>
        <dbReference type="ARBA" id="ARBA00023163"/>
    </source>
</evidence>
<keyword evidence="2" id="KW-0805">Transcription regulation</keyword>
<dbReference type="InterPro" id="IPR007627">
    <property type="entry name" value="RNA_pol_sigma70_r2"/>
</dbReference>
<dbReference type="GO" id="GO:0016987">
    <property type="term" value="F:sigma factor activity"/>
    <property type="evidence" value="ECO:0007669"/>
    <property type="project" value="UniProtKB-KW"/>
</dbReference>
<evidence type="ECO:0000256" key="4">
    <source>
        <dbReference type="ARBA" id="ARBA00023125"/>
    </source>
</evidence>
<protein>
    <submittedName>
        <fullName evidence="8">Sigma-70 family RNA polymerase sigma factor</fullName>
    </submittedName>
</protein>
<dbReference type="SUPFAM" id="SSF88659">
    <property type="entry name" value="Sigma3 and sigma4 domains of RNA polymerase sigma factors"/>
    <property type="match status" value="1"/>
</dbReference>
<dbReference type="Pfam" id="PF08281">
    <property type="entry name" value="Sigma70_r4_2"/>
    <property type="match status" value="1"/>
</dbReference>
<evidence type="ECO:0000313" key="8">
    <source>
        <dbReference type="EMBL" id="QTD49862.1"/>
    </source>
</evidence>
<proteinExistence type="inferred from homology"/>
<keyword evidence="4" id="KW-0238">DNA-binding</keyword>
<name>A0A8A4TL64_SULCO</name>
<dbReference type="InterPro" id="IPR013325">
    <property type="entry name" value="RNA_pol_sigma_r2"/>
</dbReference>
<dbReference type="Proteomes" id="UP000663929">
    <property type="component" value="Chromosome"/>
</dbReference>
<keyword evidence="5" id="KW-0804">Transcription</keyword>
<dbReference type="SUPFAM" id="SSF88946">
    <property type="entry name" value="Sigma2 domain of RNA polymerase sigma factors"/>
    <property type="match status" value="1"/>
</dbReference>
<dbReference type="EMBL" id="CP071793">
    <property type="protein sequence ID" value="QTD49862.1"/>
    <property type="molecule type" value="Genomic_DNA"/>
</dbReference>
<dbReference type="InterPro" id="IPR036388">
    <property type="entry name" value="WH-like_DNA-bd_sf"/>
</dbReference>
<feature type="domain" description="RNA polymerase sigma factor 70 region 4 type 2" evidence="7">
    <location>
        <begin position="135"/>
        <end position="184"/>
    </location>
</feature>
<dbReference type="InterPro" id="IPR014284">
    <property type="entry name" value="RNA_pol_sigma-70_dom"/>
</dbReference>
<dbReference type="RefSeq" id="WP_237379494.1">
    <property type="nucleotide sequence ID" value="NZ_CP071793.1"/>
</dbReference>
<dbReference type="PANTHER" id="PTHR43133">
    <property type="entry name" value="RNA POLYMERASE ECF-TYPE SIGMA FACTO"/>
    <property type="match status" value="1"/>
</dbReference>
<reference evidence="8" key="1">
    <citation type="submission" date="2021-03" db="EMBL/GenBank/DDBJ databases">
        <title>Acanthopleuribacteraceae sp. M133.</title>
        <authorList>
            <person name="Wang G."/>
        </authorList>
    </citation>
    <scope>NUCLEOTIDE SEQUENCE</scope>
    <source>
        <strain evidence="8">M133</strain>
    </source>
</reference>
<feature type="domain" description="RNA polymerase sigma-70 region 2" evidence="6">
    <location>
        <begin position="27"/>
        <end position="93"/>
    </location>
</feature>
<evidence type="ECO:0000256" key="3">
    <source>
        <dbReference type="ARBA" id="ARBA00023082"/>
    </source>
</evidence>
<organism evidence="8 9">
    <name type="scientific">Sulfidibacter corallicola</name>
    <dbReference type="NCBI Taxonomy" id="2818388"/>
    <lineage>
        <taxon>Bacteria</taxon>
        <taxon>Pseudomonadati</taxon>
        <taxon>Acidobacteriota</taxon>
        <taxon>Holophagae</taxon>
        <taxon>Acanthopleuribacterales</taxon>
        <taxon>Acanthopleuribacteraceae</taxon>
        <taxon>Sulfidibacter</taxon>
    </lineage>
</organism>
<dbReference type="AlphaFoldDB" id="A0A8A4TL64"/>
<dbReference type="Gene3D" id="1.10.1740.10">
    <property type="match status" value="1"/>
</dbReference>
<sequence>MFHRGHEDKKLIRRLLAGHEAAFEEFFGEYFPRLYRFALVRVDNDPQIAEEVTQATLCAVLDKLSTFRGEAGLFTWICTFCRHEISAYFQANRHRRREQSLLEDTPEIRAVLESLADECEHPLESLKRKEVVRLVQVTLDHLSPKYRQVLEWKYLQGWPVQRIAERLNLKLKAAESLLVRARQAFRDGFSSLAAEIAAHERSLAGGAP</sequence>
<accession>A0A8A4TL64</accession>
<dbReference type="InterPro" id="IPR013324">
    <property type="entry name" value="RNA_pol_sigma_r3/r4-like"/>
</dbReference>
<dbReference type="InterPro" id="IPR013249">
    <property type="entry name" value="RNA_pol_sigma70_r4_t2"/>
</dbReference>
<keyword evidence="3" id="KW-0731">Sigma factor</keyword>
<dbReference type="Pfam" id="PF04542">
    <property type="entry name" value="Sigma70_r2"/>
    <property type="match status" value="1"/>
</dbReference>
<dbReference type="PANTHER" id="PTHR43133:SF8">
    <property type="entry name" value="RNA POLYMERASE SIGMA FACTOR HI_1459-RELATED"/>
    <property type="match status" value="1"/>
</dbReference>
<keyword evidence="9" id="KW-1185">Reference proteome</keyword>
<evidence type="ECO:0000256" key="1">
    <source>
        <dbReference type="ARBA" id="ARBA00010641"/>
    </source>
</evidence>
<evidence type="ECO:0000313" key="9">
    <source>
        <dbReference type="Proteomes" id="UP000663929"/>
    </source>
</evidence>
<comment type="similarity">
    <text evidence="1">Belongs to the sigma-70 factor family. ECF subfamily.</text>
</comment>